<dbReference type="Proteomes" id="UP001341840">
    <property type="component" value="Unassembled WGS sequence"/>
</dbReference>
<organism evidence="1 2">
    <name type="scientific">Stylosanthes scabra</name>
    <dbReference type="NCBI Taxonomy" id="79078"/>
    <lineage>
        <taxon>Eukaryota</taxon>
        <taxon>Viridiplantae</taxon>
        <taxon>Streptophyta</taxon>
        <taxon>Embryophyta</taxon>
        <taxon>Tracheophyta</taxon>
        <taxon>Spermatophyta</taxon>
        <taxon>Magnoliopsida</taxon>
        <taxon>eudicotyledons</taxon>
        <taxon>Gunneridae</taxon>
        <taxon>Pentapetalae</taxon>
        <taxon>rosids</taxon>
        <taxon>fabids</taxon>
        <taxon>Fabales</taxon>
        <taxon>Fabaceae</taxon>
        <taxon>Papilionoideae</taxon>
        <taxon>50 kb inversion clade</taxon>
        <taxon>dalbergioids sensu lato</taxon>
        <taxon>Dalbergieae</taxon>
        <taxon>Pterocarpus clade</taxon>
        <taxon>Stylosanthes</taxon>
    </lineage>
</organism>
<name>A0ABU6Z8M7_9FABA</name>
<evidence type="ECO:0000313" key="2">
    <source>
        <dbReference type="Proteomes" id="UP001341840"/>
    </source>
</evidence>
<proteinExistence type="predicted"/>
<comment type="caution">
    <text evidence="1">The sequence shown here is derived from an EMBL/GenBank/DDBJ whole genome shotgun (WGS) entry which is preliminary data.</text>
</comment>
<evidence type="ECO:0000313" key="1">
    <source>
        <dbReference type="EMBL" id="MED6217163.1"/>
    </source>
</evidence>
<protein>
    <submittedName>
        <fullName evidence="1">Uncharacterized protein</fullName>
    </submittedName>
</protein>
<keyword evidence="2" id="KW-1185">Reference proteome</keyword>
<gene>
    <name evidence="1" type="ORF">PIB30_015061</name>
</gene>
<sequence length="138" mass="16315">MSIHSNFPLHRLTQTNLNTRTCVPRFREPDRSLNRWTDWFKGLEVRPRSDRGRTDWFPVFPVEPAGPVRFSEHWRVPPLVSKFRSQINFDRFTNRLRNSHHGITMVVPNTSSEYAIPYQRRTKSAFACLESGAPRFSR</sequence>
<accession>A0ABU6Z8M7</accession>
<reference evidence="1 2" key="1">
    <citation type="journal article" date="2023" name="Plants (Basel)">
        <title>Bridging the Gap: Combining Genomics and Transcriptomics Approaches to Understand Stylosanthes scabra, an Orphan Legume from the Brazilian Caatinga.</title>
        <authorList>
            <person name="Ferreira-Neto J.R.C."/>
            <person name="da Silva M.D."/>
            <person name="Binneck E."/>
            <person name="de Melo N.F."/>
            <person name="da Silva R.H."/>
            <person name="de Melo A.L.T.M."/>
            <person name="Pandolfi V."/>
            <person name="Bustamante F.O."/>
            <person name="Brasileiro-Vidal A.C."/>
            <person name="Benko-Iseppon A.M."/>
        </authorList>
    </citation>
    <scope>NUCLEOTIDE SEQUENCE [LARGE SCALE GENOMIC DNA]</scope>
    <source>
        <tissue evidence="1">Leaves</tissue>
    </source>
</reference>
<dbReference type="EMBL" id="JASCZI010271901">
    <property type="protein sequence ID" value="MED6217163.1"/>
    <property type="molecule type" value="Genomic_DNA"/>
</dbReference>